<organism evidence="2 3">
    <name type="scientific">Idiomarina ramblicola</name>
    <dbReference type="NCBI Taxonomy" id="263724"/>
    <lineage>
        <taxon>Bacteria</taxon>
        <taxon>Pseudomonadati</taxon>
        <taxon>Pseudomonadota</taxon>
        <taxon>Gammaproteobacteria</taxon>
        <taxon>Alteromonadales</taxon>
        <taxon>Idiomarinaceae</taxon>
        <taxon>Idiomarina</taxon>
    </lineage>
</organism>
<feature type="transmembrane region" description="Helical" evidence="1">
    <location>
        <begin position="52"/>
        <end position="71"/>
    </location>
</feature>
<keyword evidence="3" id="KW-1185">Reference proteome</keyword>
<dbReference type="NCBIfam" id="TIGR01300">
    <property type="entry name" value="CPA3_mnhG_phaG"/>
    <property type="match status" value="1"/>
</dbReference>
<accession>A0A432YT24</accession>
<dbReference type="InterPro" id="IPR005133">
    <property type="entry name" value="PhaG_MnhG_YufB"/>
</dbReference>
<dbReference type="OrthoDB" id="9813804at2"/>
<name>A0A432YT24_9GAMM</name>
<keyword evidence="1" id="KW-1133">Transmembrane helix</keyword>
<evidence type="ECO:0000313" key="3">
    <source>
        <dbReference type="Proteomes" id="UP000288058"/>
    </source>
</evidence>
<keyword evidence="1" id="KW-0812">Transmembrane</keyword>
<evidence type="ECO:0000256" key="1">
    <source>
        <dbReference type="SAM" id="Phobius"/>
    </source>
</evidence>
<keyword evidence="1" id="KW-0472">Membrane</keyword>
<proteinExistence type="predicted"/>
<feature type="transmembrane region" description="Helical" evidence="1">
    <location>
        <begin position="77"/>
        <end position="98"/>
    </location>
</feature>
<feature type="transmembrane region" description="Helical" evidence="1">
    <location>
        <begin position="12"/>
        <end position="40"/>
    </location>
</feature>
<comment type="caution">
    <text evidence="2">The sequence shown here is derived from an EMBL/GenBank/DDBJ whole genome shotgun (WGS) entry which is preliminary data.</text>
</comment>
<dbReference type="PANTHER" id="PTHR34703:SF1">
    <property type="entry name" value="ANTIPORTER SUBUNIT MNHG2-RELATED"/>
    <property type="match status" value="1"/>
</dbReference>
<protein>
    <submittedName>
        <fullName evidence="2">Na+/H+ antiporter subunit G</fullName>
    </submittedName>
</protein>
<dbReference type="EMBL" id="PIQC01000009">
    <property type="protein sequence ID" value="RUO64798.1"/>
    <property type="molecule type" value="Genomic_DNA"/>
</dbReference>
<dbReference type="AlphaFoldDB" id="A0A432YT24"/>
<dbReference type="Pfam" id="PF03334">
    <property type="entry name" value="PhaG_MnhG_YufB"/>
    <property type="match status" value="1"/>
</dbReference>
<dbReference type="Proteomes" id="UP000288058">
    <property type="component" value="Unassembled WGS sequence"/>
</dbReference>
<dbReference type="PANTHER" id="PTHR34703">
    <property type="entry name" value="ANTIPORTER SUBUNIT MNHG2-RELATED"/>
    <property type="match status" value="1"/>
</dbReference>
<reference evidence="3" key="1">
    <citation type="journal article" date="2018" name="Front. Microbiol.">
        <title>Genome-Based Analysis Reveals the Taxonomy and Diversity of the Family Idiomarinaceae.</title>
        <authorList>
            <person name="Liu Y."/>
            <person name="Lai Q."/>
            <person name="Shao Z."/>
        </authorList>
    </citation>
    <scope>NUCLEOTIDE SEQUENCE [LARGE SCALE GENOMIC DNA]</scope>
    <source>
        <strain evidence="3">R22</strain>
    </source>
</reference>
<gene>
    <name evidence="2" type="ORF">CWI78_11530</name>
</gene>
<evidence type="ECO:0000313" key="2">
    <source>
        <dbReference type="EMBL" id="RUO64798.1"/>
    </source>
</evidence>
<dbReference type="RefSeq" id="WP_126782952.1">
    <property type="nucleotide sequence ID" value="NZ_PIQC01000009.1"/>
</dbReference>
<dbReference type="NCBIfam" id="NF009316">
    <property type="entry name" value="PRK12674.1-5"/>
    <property type="match status" value="1"/>
</dbReference>
<dbReference type="GO" id="GO:0015385">
    <property type="term" value="F:sodium:proton antiporter activity"/>
    <property type="evidence" value="ECO:0007669"/>
    <property type="project" value="TreeGrafter"/>
</dbReference>
<sequence length="130" mass="14399">MDTLNQLPEWSQWLAAFFILLGATFAFIGSLGLAILPDFFTRLHAPTKNTTIGIGGIVIATIIITSVQGAINLNELLIAIFLFLTAPISAHIMAKAALHTELKMFNRTKDFRQEGDSYEHILPNEKDMEP</sequence>